<feature type="signal peptide" evidence="1">
    <location>
        <begin position="1"/>
        <end position="25"/>
    </location>
</feature>
<dbReference type="InterPro" id="IPR005297">
    <property type="entry name" value="Lipoprotein_repeat"/>
</dbReference>
<dbReference type="PIRSF" id="PIRSF029720">
    <property type="entry name" value="UCP029720"/>
    <property type="match status" value="1"/>
</dbReference>
<dbReference type="RefSeq" id="WP_143949864.1">
    <property type="nucleotide sequence ID" value="NZ_BAABMB010000008.1"/>
</dbReference>
<dbReference type="InterPro" id="IPR014558">
    <property type="entry name" value="UCP029720"/>
</dbReference>
<dbReference type="Pfam" id="PF03640">
    <property type="entry name" value="Lipoprotein_15"/>
    <property type="match status" value="2"/>
</dbReference>
<dbReference type="Proteomes" id="UP000318405">
    <property type="component" value="Unassembled WGS sequence"/>
</dbReference>
<protein>
    <recommendedName>
        <fullName evidence="4">ATP-binding protein</fullName>
    </recommendedName>
</protein>
<evidence type="ECO:0000313" key="2">
    <source>
        <dbReference type="EMBL" id="TSH91239.1"/>
    </source>
</evidence>
<evidence type="ECO:0000256" key="1">
    <source>
        <dbReference type="SAM" id="SignalP"/>
    </source>
</evidence>
<dbReference type="GO" id="GO:0043448">
    <property type="term" value="P:alkane catabolic process"/>
    <property type="evidence" value="ECO:0007669"/>
    <property type="project" value="TreeGrafter"/>
</dbReference>
<keyword evidence="3" id="KW-1185">Reference proteome</keyword>
<evidence type="ECO:0008006" key="4">
    <source>
        <dbReference type="Google" id="ProtNLM"/>
    </source>
</evidence>
<keyword evidence="1" id="KW-0732">Signal</keyword>
<sequence length="127" mass="13521">MRCARHFFPALALAASVLIGPAALAAPPLKTADGILVDAKGMTVYTFDKDAPGSGKSACNGPCAQAWPPVAAQASDQDEGDYAVITRDDGTRQWAYKGQPLYLFDKDANPGDKNGDNFKEVWHVVKP</sequence>
<dbReference type="AlphaFoldDB" id="A0A556AED3"/>
<name>A0A556AED3_9BURK</name>
<organism evidence="2 3">
    <name type="scientific">Verticiella sediminum</name>
    <dbReference type="NCBI Taxonomy" id="1247510"/>
    <lineage>
        <taxon>Bacteria</taxon>
        <taxon>Pseudomonadati</taxon>
        <taxon>Pseudomonadota</taxon>
        <taxon>Betaproteobacteria</taxon>
        <taxon>Burkholderiales</taxon>
        <taxon>Alcaligenaceae</taxon>
        <taxon>Verticiella</taxon>
    </lineage>
</organism>
<dbReference type="EMBL" id="VLTJ01000037">
    <property type="protein sequence ID" value="TSH91239.1"/>
    <property type="molecule type" value="Genomic_DNA"/>
</dbReference>
<comment type="caution">
    <text evidence="2">The sequence shown here is derived from an EMBL/GenBank/DDBJ whole genome shotgun (WGS) entry which is preliminary data.</text>
</comment>
<dbReference type="PANTHER" id="PTHR39335:SF1">
    <property type="entry name" value="BLL4220 PROTEIN"/>
    <property type="match status" value="1"/>
</dbReference>
<reference evidence="2 3" key="1">
    <citation type="submission" date="2019-07" db="EMBL/GenBank/DDBJ databases">
        <title>Qingshengfaniella alkalisoli gen. nov., sp. nov., isolated from saline soil.</title>
        <authorList>
            <person name="Xu L."/>
            <person name="Huang X.-X."/>
            <person name="Sun J.-Q."/>
        </authorList>
    </citation>
    <scope>NUCLEOTIDE SEQUENCE [LARGE SCALE GENOMIC DNA]</scope>
    <source>
        <strain evidence="2 3">DSM 27279</strain>
    </source>
</reference>
<evidence type="ECO:0000313" key="3">
    <source>
        <dbReference type="Proteomes" id="UP000318405"/>
    </source>
</evidence>
<dbReference type="PANTHER" id="PTHR39335">
    <property type="entry name" value="BLL4220 PROTEIN"/>
    <property type="match status" value="1"/>
</dbReference>
<proteinExistence type="predicted"/>
<feature type="chain" id="PRO_5022069844" description="ATP-binding protein" evidence="1">
    <location>
        <begin position="26"/>
        <end position="127"/>
    </location>
</feature>
<gene>
    <name evidence="2" type="ORF">FOZ76_19025</name>
</gene>
<accession>A0A556AED3</accession>
<dbReference type="OrthoDB" id="9800666at2"/>